<comment type="caution">
    <text evidence="4">Lacks conserved residue(s) required for the propagation of feature annotation.</text>
</comment>
<organism evidence="7 8">
    <name type="scientific">Pseudoscardovia suis</name>
    <dbReference type="NCBI Taxonomy" id="987063"/>
    <lineage>
        <taxon>Bacteria</taxon>
        <taxon>Bacillati</taxon>
        <taxon>Actinomycetota</taxon>
        <taxon>Actinomycetes</taxon>
        <taxon>Bifidobacteriales</taxon>
        <taxon>Bifidobacteriaceae</taxon>
        <taxon>Pseudoscardovia</taxon>
    </lineage>
</organism>
<evidence type="ECO:0000256" key="5">
    <source>
        <dbReference type="SAM" id="MobiDB-lite"/>
    </source>
</evidence>
<keyword evidence="2 4" id="KW-0442">Lipid degradation</keyword>
<evidence type="ECO:0000313" key="7">
    <source>
        <dbReference type="EMBL" id="OZG53457.1"/>
    </source>
</evidence>
<feature type="short sequence motif" description="DGA/G" evidence="4">
    <location>
        <begin position="187"/>
        <end position="189"/>
    </location>
</feature>
<evidence type="ECO:0000313" key="8">
    <source>
        <dbReference type="Proteomes" id="UP000216454"/>
    </source>
</evidence>
<feature type="active site" description="Proton acceptor" evidence="4">
    <location>
        <position position="187"/>
    </location>
</feature>
<accession>A0A261F2W0</accession>
<name>A0A261F2W0_9BIFI</name>
<sequence>MMRDGEQVALGHDTTGHDTAGHDATAHDSADRIGLVLEGGAMRGMFTAGVMDVLMRARVEFDSMIGVSAGAALGCNYKSRQIGRALRYNKQFCGDPRYVGVRSWLRTGDLYNERFAYGVVPFLIDPFDEKAFAANPMGFWCVATDADTGKPAYHSMPVHMDMPFLRASASIPVASKPVQIDGRRYVDGGVSDAVPLGFFESQGFGRNVVVLTQPDSYRKTALSHMHAIRFAMRRMPRLLEAVERRPEVYNAEIDYVRSREKAGAALVIRPDESLNIGAMCRDPQELQRVYDEGVKAAERALPRVMEFVGERHVGQCPVPYTTEVIAPQRTTI</sequence>
<dbReference type="InterPro" id="IPR016035">
    <property type="entry name" value="Acyl_Trfase/lysoPLipase"/>
</dbReference>
<dbReference type="PANTHER" id="PTHR14226:SF25">
    <property type="entry name" value="PHOSPHOESTERASE"/>
    <property type="match status" value="1"/>
</dbReference>
<gene>
    <name evidence="7" type="ORF">PSSU_0223</name>
</gene>
<feature type="region of interest" description="Disordered" evidence="5">
    <location>
        <begin position="1"/>
        <end position="26"/>
    </location>
</feature>
<dbReference type="Proteomes" id="UP000216454">
    <property type="component" value="Unassembled WGS sequence"/>
</dbReference>
<dbReference type="Pfam" id="PF01734">
    <property type="entry name" value="Patatin"/>
    <property type="match status" value="1"/>
</dbReference>
<dbReference type="Pfam" id="PF19890">
    <property type="entry name" value="DUF6363"/>
    <property type="match status" value="1"/>
</dbReference>
<feature type="active site" description="Nucleophile" evidence="4">
    <location>
        <position position="68"/>
    </location>
</feature>
<evidence type="ECO:0000256" key="2">
    <source>
        <dbReference type="ARBA" id="ARBA00022963"/>
    </source>
</evidence>
<dbReference type="AlphaFoldDB" id="A0A261F2W0"/>
<dbReference type="PANTHER" id="PTHR14226">
    <property type="entry name" value="NEUROPATHY TARGET ESTERASE/SWISS CHEESE D.MELANOGASTER"/>
    <property type="match status" value="1"/>
</dbReference>
<dbReference type="CDD" id="cd07208">
    <property type="entry name" value="Pat_hypo_Ecoli_yjju_like"/>
    <property type="match status" value="1"/>
</dbReference>
<dbReference type="InterPro" id="IPR050301">
    <property type="entry name" value="NTE"/>
</dbReference>
<dbReference type="InterPro" id="IPR045943">
    <property type="entry name" value="DUF6363"/>
</dbReference>
<comment type="caution">
    <text evidence="7">The sequence shown here is derived from an EMBL/GenBank/DDBJ whole genome shotgun (WGS) entry which is preliminary data.</text>
</comment>
<dbReference type="SUPFAM" id="SSF52151">
    <property type="entry name" value="FabD/lysophospholipase-like"/>
    <property type="match status" value="1"/>
</dbReference>
<evidence type="ECO:0000256" key="3">
    <source>
        <dbReference type="ARBA" id="ARBA00023098"/>
    </source>
</evidence>
<evidence type="ECO:0000256" key="4">
    <source>
        <dbReference type="PROSITE-ProRule" id="PRU01161"/>
    </source>
</evidence>
<dbReference type="Gene3D" id="3.40.1090.10">
    <property type="entry name" value="Cytosolic phospholipase A2 catalytic domain"/>
    <property type="match status" value="2"/>
</dbReference>
<dbReference type="PROSITE" id="PS51635">
    <property type="entry name" value="PNPLA"/>
    <property type="match status" value="1"/>
</dbReference>
<keyword evidence="1 4" id="KW-0378">Hydrolase</keyword>
<protein>
    <submittedName>
        <fullName evidence="7">Patatin family protein</fullName>
    </submittedName>
</protein>
<evidence type="ECO:0000256" key="1">
    <source>
        <dbReference type="ARBA" id="ARBA00022801"/>
    </source>
</evidence>
<dbReference type="RefSeq" id="WP_211278391.1">
    <property type="nucleotide sequence ID" value="NZ_MWWQ01000004.1"/>
</dbReference>
<keyword evidence="8" id="KW-1185">Reference proteome</keyword>
<keyword evidence="3 4" id="KW-0443">Lipid metabolism</keyword>
<dbReference type="GO" id="GO:0016042">
    <property type="term" value="P:lipid catabolic process"/>
    <property type="evidence" value="ECO:0007669"/>
    <property type="project" value="UniProtKB-UniRule"/>
</dbReference>
<dbReference type="GO" id="GO:0016787">
    <property type="term" value="F:hydrolase activity"/>
    <property type="evidence" value="ECO:0007669"/>
    <property type="project" value="UniProtKB-UniRule"/>
</dbReference>
<dbReference type="EMBL" id="MWWQ01000004">
    <property type="protein sequence ID" value="OZG53457.1"/>
    <property type="molecule type" value="Genomic_DNA"/>
</dbReference>
<feature type="compositionally biased region" description="Basic and acidic residues" evidence="5">
    <location>
        <begin position="14"/>
        <end position="26"/>
    </location>
</feature>
<reference evidence="7 8" key="1">
    <citation type="journal article" date="2017" name="BMC Genomics">
        <title>Comparative genomic and phylogenomic analyses of the Bifidobacteriaceae family.</title>
        <authorList>
            <person name="Lugli G.A."/>
            <person name="Milani C."/>
            <person name="Turroni F."/>
            <person name="Duranti S."/>
            <person name="Mancabelli L."/>
            <person name="Mangifesta M."/>
            <person name="Ferrario C."/>
            <person name="Modesto M."/>
            <person name="Mattarelli P."/>
            <person name="Jiri K."/>
            <person name="van Sinderen D."/>
            <person name="Ventura M."/>
        </authorList>
    </citation>
    <scope>NUCLEOTIDE SEQUENCE [LARGE SCALE GENOMIC DNA]</scope>
    <source>
        <strain evidence="7 8">DSM 24744</strain>
    </source>
</reference>
<dbReference type="InterPro" id="IPR002641">
    <property type="entry name" value="PNPLA_dom"/>
</dbReference>
<dbReference type="InterPro" id="IPR037483">
    <property type="entry name" value="YjjU-like"/>
</dbReference>
<feature type="short sequence motif" description="GXSXG" evidence="4">
    <location>
        <begin position="66"/>
        <end position="70"/>
    </location>
</feature>
<evidence type="ECO:0000259" key="6">
    <source>
        <dbReference type="PROSITE" id="PS51635"/>
    </source>
</evidence>
<feature type="domain" description="PNPLA" evidence="6">
    <location>
        <begin position="35"/>
        <end position="200"/>
    </location>
</feature>
<proteinExistence type="predicted"/>